<evidence type="ECO:0000313" key="2">
    <source>
        <dbReference type="EMBL" id="OIJ41090.1"/>
    </source>
</evidence>
<feature type="chain" id="PRO_5010356352" description="CzcE family metal-binding protein" evidence="1">
    <location>
        <begin position="19"/>
        <end position="108"/>
    </location>
</feature>
<feature type="signal peptide" evidence="1">
    <location>
        <begin position="1"/>
        <end position="18"/>
    </location>
</feature>
<evidence type="ECO:0008006" key="4">
    <source>
        <dbReference type="Google" id="ProtNLM"/>
    </source>
</evidence>
<accession>A0A1S2N8E4</accession>
<dbReference type="Pfam" id="PF16986">
    <property type="entry name" value="CzcE"/>
    <property type="match status" value="1"/>
</dbReference>
<dbReference type="Proteomes" id="UP000180246">
    <property type="component" value="Unassembled WGS sequence"/>
</dbReference>
<name>A0A1S2N8E4_9BURK</name>
<dbReference type="RefSeq" id="WP_083415465.1">
    <property type="nucleotide sequence ID" value="NZ_JRYB01000001.1"/>
</dbReference>
<sequence length="108" mass="11475">MKFAAILFALSVSISAGAAASDNSRPITYGHPAKEGTASRVIKISPNTRAINVHDGETVRLDVNGNVFEWTFNIPTREGVINLSDIAPTETAASGVRVYVAPNPLYFG</sequence>
<dbReference type="InterPro" id="IPR031560">
    <property type="entry name" value="CzcE"/>
</dbReference>
<evidence type="ECO:0000256" key="1">
    <source>
        <dbReference type="SAM" id="SignalP"/>
    </source>
</evidence>
<dbReference type="AlphaFoldDB" id="A0A1S2N8E4"/>
<gene>
    <name evidence="2" type="ORF">LO55_4127</name>
</gene>
<keyword evidence="1" id="KW-0732">Signal</keyword>
<organism evidence="2 3">
    <name type="scientific">Massilia timonae</name>
    <dbReference type="NCBI Taxonomy" id="47229"/>
    <lineage>
        <taxon>Bacteria</taxon>
        <taxon>Pseudomonadati</taxon>
        <taxon>Pseudomonadota</taxon>
        <taxon>Betaproteobacteria</taxon>
        <taxon>Burkholderiales</taxon>
        <taxon>Oxalobacteraceae</taxon>
        <taxon>Telluria group</taxon>
        <taxon>Massilia</taxon>
    </lineage>
</organism>
<protein>
    <recommendedName>
        <fullName evidence="4">CzcE family metal-binding protein</fullName>
    </recommendedName>
</protein>
<reference evidence="2 3" key="1">
    <citation type="submission" date="2014-10" db="EMBL/GenBank/DDBJ databases">
        <authorList>
            <person name="Seo M.-J."/>
            <person name="Seok Y.J."/>
            <person name="Cha I.-T."/>
        </authorList>
    </citation>
    <scope>NUCLEOTIDE SEQUENCE [LARGE SCALE GENOMIC DNA]</scope>
    <source>
        <strain evidence="2 3">NEU</strain>
    </source>
</reference>
<proteinExistence type="predicted"/>
<comment type="caution">
    <text evidence="2">The sequence shown here is derived from an EMBL/GenBank/DDBJ whole genome shotgun (WGS) entry which is preliminary data.</text>
</comment>
<evidence type="ECO:0000313" key="3">
    <source>
        <dbReference type="Proteomes" id="UP000180246"/>
    </source>
</evidence>
<dbReference type="Gene3D" id="2.60.40.2280">
    <property type="entry name" value="Heavy-metal resistance protein CzcE"/>
    <property type="match status" value="1"/>
</dbReference>
<dbReference type="InterPro" id="IPR038674">
    <property type="entry name" value="CzcE_sf"/>
</dbReference>
<dbReference type="EMBL" id="JRYB01000001">
    <property type="protein sequence ID" value="OIJ41090.1"/>
    <property type="molecule type" value="Genomic_DNA"/>
</dbReference>